<protein>
    <submittedName>
        <fullName evidence="11">RNA polymerase factor sigma-54</fullName>
        <ecNumber evidence="11">2.7.7.6</ecNumber>
    </submittedName>
</protein>
<dbReference type="EMBL" id="AODF01000041">
    <property type="protein sequence ID" value="EUJ25868.1"/>
    <property type="molecule type" value="Genomic_DNA"/>
</dbReference>
<dbReference type="InterPro" id="IPR007046">
    <property type="entry name" value="RNA_pol_sigma_54_core-bd"/>
</dbReference>
<dbReference type="PIRSF" id="PIRSF000774">
    <property type="entry name" value="RpoN"/>
    <property type="match status" value="1"/>
</dbReference>
<accession>A0ABP3AUE9</accession>
<feature type="domain" description="RNA polymerase sigma factor 54 core-binding" evidence="10">
    <location>
        <begin position="82"/>
        <end position="268"/>
    </location>
</feature>
<comment type="caution">
    <text evidence="11">The sequence shown here is derived from an EMBL/GenBank/DDBJ whole genome shotgun (WGS) entry which is preliminary data.</text>
</comment>
<evidence type="ECO:0000256" key="6">
    <source>
        <dbReference type="ARBA" id="ARBA00023082"/>
    </source>
</evidence>
<evidence type="ECO:0000256" key="7">
    <source>
        <dbReference type="ARBA" id="ARBA00023125"/>
    </source>
</evidence>
<dbReference type="PRINTS" id="PR00045">
    <property type="entry name" value="SIGMA54FCT"/>
</dbReference>
<dbReference type="InterPro" id="IPR010982">
    <property type="entry name" value="Lambda_DNA-bd_dom_sf"/>
</dbReference>
<dbReference type="EC" id="2.7.7.6" evidence="11"/>
<dbReference type="PROSITE" id="PS00717">
    <property type="entry name" value="SIGMA54_1"/>
    <property type="match status" value="1"/>
</dbReference>
<sequence>MRLESNFVQKQAQKQTMKLAMTQQLSQSIAMLQFTAADLTTFLEEKALENPLIEVTSGDDVATDYSYKKRKNNGEGNSDWLDQVAGKSETLSDHLRDQTLLLKLSDTERRIVLYLIESLDSAGYLTADTKAVSETLDVSESAVLDGLSALQGLEPAGVAARNLQECILLQIERSSDAPYIAYDVIAEHFDGFVDKKWKKIAAEFGVELSDIQAVFDYVRTLKPKPGAEFESETVQYIVPDLILTQAGNEFIVSVAKRFLPQIRFEDSYYQQLKDAGEKDVSEFLKEKAGEYDWLVKGMEQREDTIQRVGKAIIEHQKAHFIDPKNPLAPLTLKEIAEELGVHESTVSRAVNGKYLETTSGVFELKSFFSSGLQMKKDSPDDSGDISSTSIKEWISEYIDNEDKKKPLSDQKIVEMLLENGVEISRRAVAKYRTELLIPSSSKRKRFD</sequence>
<evidence type="ECO:0000256" key="2">
    <source>
        <dbReference type="ARBA" id="ARBA00022478"/>
    </source>
</evidence>
<keyword evidence="12" id="KW-1185">Reference proteome</keyword>
<evidence type="ECO:0000256" key="1">
    <source>
        <dbReference type="ARBA" id="ARBA00008798"/>
    </source>
</evidence>
<keyword evidence="5" id="KW-0805">Transcription regulation</keyword>
<evidence type="ECO:0000256" key="3">
    <source>
        <dbReference type="ARBA" id="ARBA00022679"/>
    </source>
</evidence>
<dbReference type="Pfam" id="PF04963">
    <property type="entry name" value="Sigma54_CBD"/>
    <property type="match status" value="1"/>
</dbReference>
<keyword evidence="3 11" id="KW-0808">Transferase</keyword>
<dbReference type="Gene3D" id="1.10.10.1330">
    <property type="entry name" value="RNA polymerase sigma-54 factor, core-binding domain"/>
    <property type="match status" value="1"/>
</dbReference>
<gene>
    <name evidence="11" type="ORF">MFLO_14712</name>
</gene>
<keyword evidence="8" id="KW-0804">Transcription</keyword>
<evidence type="ECO:0000256" key="4">
    <source>
        <dbReference type="ARBA" id="ARBA00022695"/>
    </source>
</evidence>
<dbReference type="GO" id="GO:0003899">
    <property type="term" value="F:DNA-directed RNA polymerase activity"/>
    <property type="evidence" value="ECO:0007669"/>
    <property type="project" value="UniProtKB-EC"/>
</dbReference>
<dbReference type="Proteomes" id="UP000019249">
    <property type="component" value="Unassembled WGS sequence"/>
</dbReference>
<dbReference type="NCBIfam" id="TIGR02395">
    <property type="entry name" value="rpoN_sigma"/>
    <property type="match status" value="1"/>
</dbReference>
<dbReference type="Gene3D" id="1.10.10.60">
    <property type="entry name" value="Homeodomain-like"/>
    <property type="match status" value="1"/>
</dbReference>
<proteinExistence type="inferred from homology"/>
<dbReference type="Pfam" id="PF04552">
    <property type="entry name" value="Sigma54_DBD"/>
    <property type="match status" value="1"/>
</dbReference>
<evidence type="ECO:0000256" key="5">
    <source>
        <dbReference type="ARBA" id="ARBA00023015"/>
    </source>
</evidence>
<dbReference type="InterPro" id="IPR000394">
    <property type="entry name" value="RNA_pol_sigma_54"/>
</dbReference>
<dbReference type="InterPro" id="IPR007634">
    <property type="entry name" value="RNA_pol_sigma_54_DNA-bd"/>
</dbReference>
<dbReference type="Pfam" id="PF00309">
    <property type="entry name" value="Sigma54_AID"/>
    <property type="match status" value="1"/>
</dbReference>
<evidence type="ECO:0000259" key="9">
    <source>
        <dbReference type="Pfam" id="PF04552"/>
    </source>
</evidence>
<reference evidence="11 12" key="1">
    <citation type="journal article" date="2014" name="Int. J. Syst. Evol. Microbiol.">
        <title>Listeria floridensis sp. nov., Listeria aquatica sp. nov., Listeria cornellensis sp. nov., Listeria riparia sp. nov. and Listeria grandensis sp. nov., from agricultural and natural environments.</title>
        <authorList>
            <person name="den Bakker H.C."/>
            <person name="Warchocki S."/>
            <person name="Wright E.M."/>
            <person name="Allred A.F."/>
            <person name="Ahlstrom C."/>
            <person name="Manuel C.S."/>
            <person name="Stasiewicz M.J."/>
            <person name="Burrell A."/>
            <person name="Roof S."/>
            <person name="Strawn L."/>
            <person name="Fortes E.D."/>
            <person name="Nightingale K.K."/>
            <person name="Kephart D."/>
            <person name="Wiedmann M."/>
        </authorList>
    </citation>
    <scope>NUCLEOTIDE SEQUENCE [LARGE SCALE GENOMIC DNA]</scope>
    <source>
        <strain evidence="11 12">FSL S10-1187</strain>
    </source>
</reference>
<keyword evidence="7" id="KW-0238">DNA-binding</keyword>
<dbReference type="RefSeq" id="WP_036098425.1">
    <property type="nucleotide sequence ID" value="NZ_AODF01000041.1"/>
</dbReference>
<keyword evidence="2" id="KW-0240">DNA-directed RNA polymerase</keyword>
<dbReference type="PANTHER" id="PTHR32248">
    <property type="entry name" value="RNA POLYMERASE SIGMA-54 FACTOR"/>
    <property type="match status" value="1"/>
</dbReference>
<organism evidence="11 12">
    <name type="scientific">Listeria floridensis FSL S10-1187</name>
    <dbReference type="NCBI Taxonomy" id="1265817"/>
    <lineage>
        <taxon>Bacteria</taxon>
        <taxon>Bacillati</taxon>
        <taxon>Bacillota</taxon>
        <taxon>Bacilli</taxon>
        <taxon>Bacillales</taxon>
        <taxon>Listeriaceae</taxon>
        <taxon>Listeria</taxon>
    </lineage>
</organism>
<evidence type="ECO:0000256" key="8">
    <source>
        <dbReference type="ARBA" id="ARBA00023163"/>
    </source>
</evidence>
<keyword evidence="4 11" id="KW-0548">Nucleotidyltransferase</keyword>
<evidence type="ECO:0000313" key="11">
    <source>
        <dbReference type="EMBL" id="EUJ25868.1"/>
    </source>
</evidence>
<feature type="domain" description="RNA polymerase sigma factor 54 DNA-binding" evidence="9">
    <location>
        <begin position="282"/>
        <end position="445"/>
    </location>
</feature>
<dbReference type="Gene3D" id="1.10.260.40">
    <property type="entry name" value="lambda repressor-like DNA-binding domains"/>
    <property type="match status" value="1"/>
</dbReference>
<evidence type="ECO:0000259" key="10">
    <source>
        <dbReference type="Pfam" id="PF04963"/>
    </source>
</evidence>
<name>A0ABP3AUE9_9LIST</name>
<dbReference type="InterPro" id="IPR038709">
    <property type="entry name" value="RpoN_core-bd_sf"/>
</dbReference>
<evidence type="ECO:0000313" key="12">
    <source>
        <dbReference type="Proteomes" id="UP000019249"/>
    </source>
</evidence>
<dbReference type="PANTHER" id="PTHR32248:SF4">
    <property type="entry name" value="RNA POLYMERASE SIGMA-54 FACTOR"/>
    <property type="match status" value="1"/>
</dbReference>
<keyword evidence="6" id="KW-0731">Sigma factor</keyword>
<comment type="similarity">
    <text evidence="1">Belongs to the sigma-54 factor family.</text>
</comment>
<dbReference type="PROSITE" id="PS50044">
    <property type="entry name" value="SIGMA54_3"/>
    <property type="match status" value="1"/>
</dbReference>